<keyword evidence="5" id="KW-1185">Reference proteome</keyword>
<gene>
    <name evidence="3" type="ORF">GPM918_LOCUS26918</name>
    <name evidence="4" type="ORF">SRO942_LOCUS27154</name>
</gene>
<comment type="caution">
    <text evidence="3">The sequence shown here is derived from an EMBL/GenBank/DDBJ whole genome shotgun (WGS) entry which is preliminary data.</text>
</comment>
<proteinExistence type="predicted"/>
<feature type="region of interest" description="Disordered" evidence="2">
    <location>
        <begin position="85"/>
        <end position="105"/>
    </location>
</feature>
<feature type="coiled-coil region" evidence="1">
    <location>
        <begin position="293"/>
        <end position="320"/>
    </location>
</feature>
<evidence type="ECO:0000256" key="1">
    <source>
        <dbReference type="SAM" id="Coils"/>
    </source>
</evidence>
<evidence type="ECO:0000313" key="5">
    <source>
        <dbReference type="Proteomes" id="UP000663829"/>
    </source>
</evidence>
<keyword evidence="1" id="KW-0175">Coiled coil</keyword>
<evidence type="ECO:0000313" key="4">
    <source>
        <dbReference type="EMBL" id="CAF4052409.1"/>
    </source>
</evidence>
<dbReference type="Proteomes" id="UP000663829">
    <property type="component" value="Unassembled WGS sequence"/>
</dbReference>
<feature type="compositionally biased region" description="Low complexity" evidence="2">
    <location>
        <begin position="87"/>
        <end position="102"/>
    </location>
</feature>
<reference evidence="3" key="1">
    <citation type="submission" date="2021-02" db="EMBL/GenBank/DDBJ databases">
        <authorList>
            <person name="Nowell W R."/>
        </authorList>
    </citation>
    <scope>NUCLEOTIDE SEQUENCE</scope>
</reference>
<accession>A0A815BBY2</accession>
<organism evidence="3 5">
    <name type="scientific">Didymodactylos carnosus</name>
    <dbReference type="NCBI Taxonomy" id="1234261"/>
    <lineage>
        <taxon>Eukaryota</taxon>
        <taxon>Metazoa</taxon>
        <taxon>Spiralia</taxon>
        <taxon>Gnathifera</taxon>
        <taxon>Rotifera</taxon>
        <taxon>Eurotatoria</taxon>
        <taxon>Bdelloidea</taxon>
        <taxon>Philodinida</taxon>
        <taxon>Philodinidae</taxon>
        <taxon>Didymodactylos</taxon>
    </lineage>
</organism>
<dbReference type="EMBL" id="CAJNOQ010011056">
    <property type="protein sequence ID" value="CAF1267619.1"/>
    <property type="molecule type" value="Genomic_DNA"/>
</dbReference>
<protein>
    <submittedName>
        <fullName evidence="3">Uncharacterized protein</fullName>
    </submittedName>
</protein>
<name>A0A815BBY2_9BILA</name>
<evidence type="ECO:0000313" key="3">
    <source>
        <dbReference type="EMBL" id="CAF1267619.1"/>
    </source>
</evidence>
<evidence type="ECO:0000256" key="2">
    <source>
        <dbReference type="SAM" id="MobiDB-lite"/>
    </source>
</evidence>
<dbReference type="Proteomes" id="UP000681722">
    <property type="component" value="Unassembled WGS sequence"/>
</dbReference>
<sequence>MSATYADELAKYNNSEASLVTNTPNMDSFSPNSSQLSFLDDEEENTLAHDQLLTLTSVNNKVELVTVPPQLTTSVGDRIEIIPPPTSVNTNSTTSTSFHTRTGGITDETVRNNGNSVTTTTTVHISPISICAPVLSSRRWIDSEVQTDLTFETSTIEQDGSGKNIEGFRLYKEWWLTMDCKARVHNNKLCKRENCELNHRQEGYCRICNGKSRHMVTQTAFAAVEEEENVIGKYCNKYSRYYRFRNHLALNVYYRENNLFPKSLQIEVPKQNFGADDSKLKQQWLDIVINASKDLFKCEAQAIERTIAQAEAKCELLLDKLCEMTKEREMMEVEREESVKLKEDIESSWNKVFSLEMREISARKTRNEYESSDDVTSSIQNILWHNDLSNTQNVSLHAKLYRPRVSCFGCGKVRHIQSRCFGICSFCNGRKHSEEFCKKIKKVLNPCLTDSSCDPMVDELKRIVHTDD</sequence>
<dbReference type="EMBL" id="CAJOBC010021726">
    <property type="protein sequence ID" value="CAF4052409.1"/>
    <property type="molecule type" value="Genomic_DNA"/>
</dbReference>
<dbReference type="AlphaFoldDB" id="A0A815BBY2"/>